<dbReference type="EMBL" id="JBJQOH010000008">
    <property type="protein sequence ID" value="KAL3677173.1"/>
    <property type="molecule type" value="Genomic_DNA"/>
</dbReference>
<dbReference type="InterPro" id="IPR015500">
    <property type="entry name" value="Peptidase_S8_subtilisin-rel"/>
</dbReference>
<feature type="signal peptide" evidence="8">
    <location>
        <begin position="1"/>
        <end position="20"/>
    </location>
</feature>
<dbReference type="PANTHER" id="PTHR10795">
    <property type="entry name" value="PROPROTEIN CONVERTASE SUBTILISIN/KEXIN"/>
    <property type="match status" value="1"/>
</dbReference>
<feature type="active site" description="Charge relay system" evidence="6 7">
    <location>
        <position position="131"/>
    </location>
</feature>
<reference evidence="12 13" key="1">
    <citation type="submission" date="2024-09" db="EMBL/GenBank/DDBJ databases">
        <title>Chromosome-scale assembly of Riccia sorocarpa.</title>
        <authorList>
            <person name="Paukszto L."/>
        </authorList>
    </citation>
    <scope>NUCLEOTIDE SEQUENCE [LARGE SCALE GENOMIC DNA]</scope>
    <source>
        <strain evidence="12">LP-2024</strain>
        <tissue evidence="12">Aerial parts of the thallus</tissue>
    </source>
</reference>
<keyword evidence="13" id="KW-1185">Reference proteome</keyword>
<proteinExistence type="inferred from homology"/>
<dbReference type="AlphaFoldDB" id="A0ABD3GDA4"/>
<gene>
    <name evidence="12" type="ORF">R1sor_027121</name>
</gene>
<evidence type="ECO:0000256" key="1">
    <source>
        <dbReference type="ARBA" id="ARBA00011073"/>
    </source>
</evidence>
<keyword evidence="2 7" id="KW-0645">Protease</keyword>
<dbReference type="CDD" id="cd02120">
    <property type="entry name" value="PA_subtilisin_like"/>
    <property type="match status" value="1"/>
</dbReference>
<feature type="domain" description="Peptidase S8/S53" evidence="9">
    <location>
        <begin position="122"/>
        <end position="593"/>
    </location>
</feature>
<dbReference type="FunFam" id="3.40.50.200:FF:000006">
    <property type="entry name" value="Subtilisin-like protease SBT1.5"/>
    <property type="match status" value="1"/>
</dbReference>
<evidence type="ECO:0000256" key="3">
    <source>
        <dbReference type="ARBA" id="ARBA00022729"/>
    </source>
</evidence>
<dbReference type="Gene3D" id="3.50.30.30">
    <property type="match status" value="1"/>
</dbReference>
<keyword evidence="3 8" id="KW-0732">Signal</keyword>
<evidence type="ECO:0000259" key="9">
    <source>
        <dbReference type="Pfam" id="PF00082"/>
    </source>
</evidence>
<feature type="domain" description="Subtilisin-like protease fibronectin type-III" evidence="11">
    <location>
        <begin position="650"/>
        <end position="741"/>
    </location>
</feature>
<organism evidence="12 13">
    <name type="scientific">Riccia sorocarpa</name>
    <dbReference type="NCBI Taxonomy" id="122646"/>
    <lineage>
        <taxon>Eukaryota</taxon>
        <taxon>Viridiplantae</taxon>
        <taxon>Streptophyta</taxon>
        <taxon>Embryophyta</taxon>
        <taxon>Marchantiophyta</taxon>
        <taxon>Marchantiopsida</taxon>
        <taxon>Marchantiidae</taxon>
        <taxon>Marchantiales</taxon>
        <taxon>Ricciaceae</taxon>
        <taxon>Riccia</taxon>
    </lineage>
</organism>
<accession>A0ABD3GDA4</accession>
<dbReference type="InterPro" id="IPR045051">
    <property type="entry name" value="SBT"/>
</dbReference>
<sequence>MRLWNHRLVFLLLVASAVHLYIVYLGQNVHQTVEDTHAHHHAILGNIFESKERVLDCLVYHYKHGFSGFSAMLTPSQAELLSDMPEVVSVFRSGMSKLHTTHSWEYLGLNEATGLWPDAKFGQDVIIGVLDTGVWPESASFVDPGLGPIPVRWKGTCENDTNFDSSLCNNKLIGAKFFFAGYESEHNDTASVAQSVRDYDGHGTHTASTAGGSRVDNVSSFGLAPGSAVGGAPSARLAIYKVCWPEGCNDADLLAAYDESVKDGVDIISLSVGKPSPPLFYQDANAIGSFHATAAGILVSNSAGNSGPELGTVSSCAPWLLTVAASTIDRFFKSDVVLGDNTVVEGFAINLDTSFEEESKGLVVGRDIPATNVAPESAQYCTPGSLDPVLAAGKVVACVQAGGILQPDGSVQLYGVDQAVAESSGYGVIVVDDNFTDTVYPFDARYSKYTEFLPGAGIDNTGVETINSYLSSISGSPTATIKRPRTVITNVHKPAIAQFSSRGPNLVSKYILKPDLTAPGVNILAAWTGYAEPGAVTFDYKIISGTSMACPHVSGAAALLKSLHPTWSPAAIKSALMTSATPLETGSILDYGAGEIDIVKAADPGLIYELQTTDYAAFLCSSNLTAAQYRLITDGLDMRSCPTPPPSPSDLNYPTITVDTDSVVTRVVTNVGDATSTYKVSVVSPPGTTVTVAPTELAFTTVGETQKYTVTISITDASGGSGYGFLTWTDGTRNVTSTIFINQFISALE</sequence>
<protein>
    <submittedName>
        <fullName evidence="12">Uncharacterized protein</fullName>
    </submittedName>
</protein>
<comment type="caution">
    <text evidence="12">The sequence shown here is derived from an EMBL/GenBank/DDBJ whole genome shotgun (WGS) entry which is preliminary data.</text>
</comment>
<name>A0ABD3GDA4_9MARC</name>
<dbReference type="FunFam" id="3.30.70.80:FF:000002">
    <property type="entry name" value="Subtilisin-like protease SBT5.3"/>
    <property type="match status" value="1"/>
</dbReference>
<evidence type="ECO:0000313" key="12">
    <source>
        <dbReference type="EMBL" id="KAL3677173.1"/>
    </source>
</evidence>
<feature type="chain" id="PRO_5044846917" evidence="8">
    <location>
        <begin position="21"/>
        <end position="749"/>
    </location>
</feature>
<dbReference type="InterPro" id="IPR036852">
    <property type="entry name" value="Peptidase_S8/S53_dom_sf"/>
</dbReference>
<dbReference type="InterPro" id="IPR034197">
    <property type="entry name" value="Peptidases_S8_3"/>
</dbReference>
<feature type="active site" description="Charge relay system" evidence="6 7">
    <location>
        <position position="202"/>
    </location>
</feature>
<dbReference type="InterPro" id="IPR010259">
    <property type="entry name" value="S8pro/Inhibitor_I9"/>
</dbReference>
<evidence type="ECO:0000313" key="13">
    <source>
        <dbReference type="Proteomes" id="UP001633002"/>
    </source>
</evidence>
<dbReference type="CDD" id="cd04852">
    <property type="entry name" value="Peptidases_S8_3"/>
    <property type="match status" value="1"/>
</dbReference>
<dbReference type="Gene3D" id="3.40.50.200">
    <property type="entry name" value="Peptidase S8/S53 domain"/>
    <property type="match status" value="1"/>
</dbReference>
<dbReference type="Pfam" id="PF05922">
    <property type="entry name" value="Inhibitor_I9"/>
    <property type="match status" value="1"/>
</dbReference>
<dbReference type="InterPro" id="IPR041469">
    <property type="entry name" value="Subtilisin-like_FN3"/>
</dbReference>
<evidence type="ECO:0000256" key="2">
    <source>
        <dbReference type="ARBA" id="ARBA00022670"/>
    </source>
</evidence>
<keyword evidence="4 7" id="KW-0378">Hydrolase</keyword>
<dbReference type="InterPro" id="IPR037045">
    <property type="entry name" value="S8pro/Inhibitor_I9_sf"/>
</dbReference>
<feature type="domain" description="Inhibitor I9" evidence="10">
    <location>
        <begin position="21"/>
        <end position="99"/>
    </location>
</feature>
<dbReference type="Gene3D" id="2.60.40.2310">
    <property type="match status" value="1"/>
</dbReference>
<dbReference type="SUPFAM" id="SSF52743">
    <property type="entry name" value="Subtilisin-like"/>
    <property type="match status" value="1"/>
</dbReference>
<dbReference type="InterPro" id="IPR000209">
    <property type="entry name" value="Peptidase_S8/S53_dom"/>
</dbReference>
<dbReference type="GO" id="GO:0004252">
    <property type="term" value="F:serine-type endopeptidase activity"/>
    <property type="evidence" value="ECO:0007669"/>
    <property type="project" value="UniProtKB-UniRule"/>
</dbReference>
<dbReference type="InterPro" id="IPR023828">
    <property type="entry name" value="Peptidase_S8_Ser-AS"/>
</dbReference>
<comment type="similarity">
    <text evidence="1 7">Belongs to the peptidase S8 family.</text>
</comment>
<dbReference type="Pfam" id="PF17766">
    <property type="entry name" value="fn3_6"/>
    <property type="match status" value="1"/>
</dbReference>
<dbReference type="PROSITE" id="PS51892">
    <property type="entry name" value="SUBTILASE"/>
    <property type="match status" value="1"/>
</dbReference>
<keyword evidence="5 7" id="KW-0720">Serine protease</keyword>
<evidence type="ECO:0000259" key="11">
    <source>
        <dbReference type="Pfam" id="PF17766"/>
    </source>
</evidence>
<evidence type="ECO:0000259" key="10">
    <source>
        <dbReference type="Pfam" id="PF05922"/>
    </source>
</evidence>
<feature type="active site" description="Charge relay system" evidence="6 7">
    <location>
        <position position="547"/>
    </location>
</feature>
<dbReference type="Gene3D" id="3.30.70.80">
    <property type="entry name" value="Peptidase S8 propeptide/proteinase inhibitor I9"/>
    <property type="match status" value="1"/>
</dbReference>
<evidence type="ECO:0000256" key="6">
    <source>
        <dbReference type="PIRSR" id="PIRSR615500-1"/>
    </source>
</evidence>
<dbReference type="PRINTS" id="PR00723">
    <property type="entry name" value="SUBTILISIN"/>
</dbReference>
<evidence type="ECO:0000256" key="4">
    <source>
        <dbReference type="ARBA" id="ARBA00022801"/>
    </source>
</evidence>
<evidence type="ECO:0000256" key="5">
    <source>
        <dbReference type="ARBA" id="ARBA00022825"/>
    </source>
</evidence>
<evidence type="ECO:0000256" key="8">
    <source>
        <dbReference type="SAM" id="SignalP"/>
    </source>
</evidence>
<dbReference type="Proteomes" id="UP001633002">
    <property type="component" value="Unassembled WGS sequence"/>
</dbReference>
<dbReference type="GO" id="GO:0006508">
    <property type="term" value="P:proteolysis"/>
    <property type="evidence" value="ECO:0007669"/>
    <property type="project" value="UniProtKB-KW"/>
</dbReference>
<dbReference type="PROSITE" id="PS00138">
    <property type="entry name" value="SUBTILASE_SER"/>
    <property type="match status" value="1"/>
</dbReference>
<dbReference type="Pfam" id="PF00082">
    <property type="entry name" value="Peptidase_S8"/>
    <property type="match status" value="1"/>
</dbReference>
<evidence type="ECO:0000256" key="7">
    <source>
        <dbReference type="PROSITE-ProRule" id="PRU01240"/>
    </source>
</evidence>